<organism evidence="2 3">
    <name type="scientific">Riccia sorocarpa</name>
    <dbReference type="NCBI Taxonomy" id="122646"/>
    <lineage>
        <taxon>Eukaryota</taxon>
        <taxon>Viridiplantae</taxon>
        <taxon>Streptophyta</taxon>
        <taxon>Embryophyta</taxon>
        <taxon>Marchantiophyta</taxon>
        <taxon>Marchantiopsida</taxon>
        <taxon>Marchantiidae</taxon>
        <taxon>Marchantiales</taxon>
        <taxon>Ricciaceae</taxon>
        <taxon>Riccia</taxon>
    </lineage>
</organism>
<feature type="region of interest" description="Disordered" evidence="1">
    <location>
        <begin position="227"/>
        <end position="278"/>
    </location>
</feature>
<dbReference type="Pfam" id="PF14223">
    <property type="entry name" value="Retrotran_gag_2"/>
    <property type="match status" value="1"/>
</dbReference>
<dbReference type="EMBL" id="JBJQOH010000002">
    <property type="protein sequence ID" value="KAL3697535.1"/>
    <property type="molecule type" value="Genomic_DNA"/>
</dbReference>
<evidence type="ECO:0000313" key="3">
    <source>
        <dbReference type="Proteomes" id="UP001633002"/>
    </source>
</evidence>
<sequence length="304" mass="34678">MYVKRLIRQYWPTIGQYWRKVGQCWRMVRQHWRTVGQHWRTIGQHWRKGLWELVTGEEEEPIVVPTDPASVLARKEWRKRSFQAVHYIALTVGASYIGHIQDCDSPKKAWDALSNLFQSGTETRKLQLLQQFNSVNKSAMCINDFVNQIKSLADQLASVKVAVDSTVFIGTTLKGLPSEYKQFVTSIATREPLPTFEQLVPMMLGEEVRMGAAASSSQQSEQIYYAGYGGSRGRGRGRGYQGGSQRQPQGRGQQQQQQMHQQPQQQTQQQQQSGAVRDLTAPDCCSRLLHIKAGSRVWQISWPL</sequence>
<dbReference type="Proteomes" id="UP001633002">
    <property type="component" value="Unassembled WGS sequence"/>
</dbReference>
<protein>
    <recommendedName>
        <fullName evidence="4">Gag protein</fullName>
    </recommendedName>
</protein>
<gene>
    <name evidence="2" type="ORF">R1sor_011611</name>
</gene>
<evidence type="ECO:0000313" key="2">
    <source>
        <dbReference type="EMBL" id="KAL3697535.1"/>
    </source>
</evidence>
<reference evidence="2 3" key="1">
    <citation type="submission" date="2024-09" db="EMBL/GenBank/DDBJ databases">
        <title>Chromosome-scale assembly of Riccia sorocarpa.</title>
        <authorList>
            <person name="Paukszto L."/>
        </authorList>
    </citation>
    <scope>NUCLEOTIDE SEQUENCE [LARGE SCALE GENOMIC DNA]</scope>
    <source>
        <strain evidence="2">LP-2024</strain>
        <tissue evidence="2">Aerial parts of the thallus</tissue>
    </source>
</reference>
<dbReference type="PANTHER" id="PTHR47481">
    <property type="match status" value="1"/>
</dbReference>
<evidence type="ECO:0000256" key="1">
    <source>
        <dbReference type="SAM" id="MobiDB-lite"/>
    </source>
</evidence>
<accession>A0ABD3I592</accession>
<name>A0ABD3I592_9MARC</name>
<keyword evidence="3" id="KW-1185">Reference proteome</keyword>
<proteinExistence type="predicted"/>
<feature type="compositionally biased region" description="Low complexity" evidence="1">
    <location>
        <begin position="243"/>
        <end position="274"/>
    </location>
</feature>
<dbReference type="PANTHER" id="PTHR47481:SF42">
    <property type="entry name" value="RHO GTPASE-ACTIVATING PROTEIN GACK-LIKE"/>
    <property type="match status" value="1"/>
</dbReference>
<evidence type="ECO:0008006" key="4">
    <source>
        <dbReference type="Google" id="ProtNLM"/>
    </source>
</evidence>
<dbReference type="AlphaFoldDB" id="A0ABD3I592"/>
<comment type="caution">
    <text evidence="2">The sequence shown here is derived from an EMBL/GenBank/DDBJ whole genome shotgun (WGS) entry which is preliminary data.</text>
</comment>
<feature type="compositionally biased region" description="Gly residues" evidence="1">
    <location>
        <begin position="227"/>
        <end position="242"/>
    </location>
</feature>